<protein>
    <submittedName>
        <fullName evidence="1">Uncharacterized protein</fullName>
    </submittedName>
</protein>
<dbReference type="AlphaFoldDB" id="A0A2T3IZN8"/>
<dbReference type="EMBL" id="PYMH01000003">
    <property type="protein sequence ID" value="PSU34153.1"/>
    <property type="molecule type" value="Genomic_DNA"/>
</dbReference>
<gene>
    <name evidence="1" type="ORF">C9I99_09170</name>
</gene>
<sequence length="60" mass="6665">MGNGRFVFQPRFTGLVLWQLRRHDLASIDHFPFMGVVRVSAGRQAQALVELVVKGPDVSG</sequence>
<reference evidence="1 2" key="1">
    <citation type="submission" date="2018-03" db="EMBL/GenBank/DDBJ databases">
        <title>Whole genome sequencing of Histamine producing bacteria.</title>
        <authorList>
            <person name="Butler K."/>
        </authorList>
    </citation>
    <scope>NUCLEOTIDE SEQUENCE [LARGE SCALE GENOMIC DNA]</scope>
    <source>
        <strain evidence="1 2">JCM 13586</strain>
    </source>
</reference>
<proteinExistence type="predicted"/>
<comment type="caution">
    <text evidence="1">The sequence shown here is derived from an EMBL/GenBank/DDBJ whole genome shotgun (WGS) entry which is preliminary data.</text>
</comment>
<organism evidence="1 2">
    <name type="scientific">Photobacterium lutimaris</name>
    <dbReference type="NCBI Taxonomy" id="388278"/>
    <lineage>
        <taxon>Bacteria</taxon>
        <taxon>Pseudomonadati</taxon>
        <taxon>Pseudomonadota</taxon>
        <taxon>Gammaproteobacteria</taxon>
        <taxon>Vibrionales</taxon>
        <taxon>Vibrionaceae</taxon>
        <taxon>Photobacterium</taxon>
    </lineage>
</organism>
<accession>A0A2T3IZN8</accession>
<keyword evidence="2" id="KW-1185">Reference proteome</keyword>
<dbReference type="Proteomes" id="UP000241222">
    <property type="component" value="Unassembled WGS sequence"/>
</dbReference>
<evidence type="ECO:0000313" key="1">
    <source>
        <dbReference type="EMBL" id="PSU34153.1"/>
    </source>
</evidence>
<name>A0A2T3IZN8_9GAMM</name>
<evidence type="ECO:0000313" key="2">
    <source>
        <dbReference type="Proteomes" id="UP000241222"/>
    </source>
</evidence>